<feature type="domain" description="3D" evidence="3">
    <location>
        <begin position="164"/>
        <end position="211"/>
    </location>
</feature>
<protein>
    <recommendedName>
        <fullName evidence="3">3D domain-containing protein</fullName>
    </recommendedName>
</protein>
<dbReference type="InterPro" id="IPR010611">
    <property type="entry name" value="3D_dom"/>
</dbReference>
<dbReference type="InterPro" id="IPR036908">
    <property type="entry name" value="RlpA-like_sf"/>
</dbReference>
<dbReference type="GO" id="GO:0004553">
    <property type="term" value="F:hydrolase activity, hydrolyzing O-glycosyl compounds"/>
    <property type="evidence" value="ECO:0007669"/>
    <property type="project" value="InterPro"/>
</dbReference>
<evidence type="ECO:0000313" key="4">
    <source>
        <dbReference type="EMBL" id="OHA01617.1"/>
    </source>
</evidence>
<dbReference type="InterPro" id="IPR059180">
    <property type="entry name" value="3D_YorM"/>
</dbReference>
<dbReference type="Gene3D" id="2.40.40.10">
    <property type="entry name" value="RlpA-like domain"/>
    <property type="match status" value="1"/>
</dbReference>
<dbReference type="Pfam" id="PF06725">
    <property type="entry name" value="3D"/>
    <property type="match status" value="1"/>
</dbReference>
<evidence type="ECO:0000313" key="5">
    <source>
        <dbReference type="Proteomes" id="UP000177811"/>
    </source>
</evidence>
<evidence type="ECO:0000256" key="1">
    <source>
        <dbReference type="ARBA" id="ARBA00022729"/>
    </source>
</evidence>
<gene>
    <name evidence="4" type="ORF">A3C16_02570</name>
</gene>
<dbReference type="GO" id="GO:0019867">
    <property type="term" value="C:outer membrane"/>
    <property type="evidence" value="ECO:0007669"/>
    <property type="project" value="InterPro"/>
</dbReference>
<comment type="caution">
    <text evidence="4">The sequence shown here is derived from an EMBL/GenBank/DDBJ whole genome shotgun (WGS) entry which is preliminary data.</text>
</comment>
<dbReference type="Proteomes" id="UP000177811">
    <property type="component" value="Unassembled WGS sequence"/>
</dbReference>
<dbReference type="CDD" id="cd14667">
    <property type="entry name" value="3D_containing_proteins"/>
    <property type="match status" value="1"/>
</dbReference>
<dbReference type="SUPFAM" id="SSF50685">
    <property type="entry name" value="Barwin-like endoglucanases"/>
    <property type="match status" value="1"/>
</dbReference>
<reference evidence="4 5" key="1">
    <citation type="journal article" date="2016" name="Nat. Commun.">
        <title>Thousands of microbial genomes shed light on interconnected biogeochemical processes in an aquifer system.</title>
        <authorList>
            <person name="Anantharaman K."/>
            <person name="Brown C.T."/>
            <person name="Hug L.A."/>
            <person name="Sharon I."/>
            <person name="Castelle C.J."/>
            <person name="Probst A.J."/>
            <person name="Thomas B.C."/>
            <person name="Singh A."/>
            <person name="Wilkins M.J."/>
            <person name="Karaoz U."/>
            <person name="Brodie E.L."/>
            <person name="Williams K.H."/>
            <person name="Hubbard S.S."/>
            <person name="Banfield J.F."/>
        </authorList>
    </citation>
    <scope>NUCLEOTIDE SEQUENCE [LARGE SCALE GENOMIC DNA]</scope>
</reference>
<dbReference type="AlphaFoldDB" id="A0A1G2KQB6"/>
<feature type="region of interest" description="Disordered" evidence="2">
    <location>
        <begin position="50"/>
        <end position="79"/>
    </location>
</feature>
<dbReference type="PANTHER" id="PTHR39160:SF4">
    <property type="entry name" value="RESUSCITATION-PROMOTING FACTOR RPFB"/>
    <property type="match status" value="1"/>
</dbReference>
<name>A0A1G2KQB6_9BACT</name>
<dbReference type="GO" id="GO:0009254">
    <property type="term" value="P:peptidoglycan turnover"/>
    <property type="evidence" value="ECO:0007669"/>
    <property type="project" value="InterPro"/>
</dbReference>
<dbReference type="EMBL" id="MHQL01000058">
    <property type="protein sequence ID" value="OHA01617.1"/>
    <property type="molecule type" value="Genomic_DNA"/>
</dbReference>
<sequence>MLYIIAFLIMCTLYLACVPNLQEQATAMRALFERAPSENTVAPMRPPAFQEPIQEKGPTLPSQGPRVLPRKERRASNARNGALPISGDVVYSLLRRPKSLFSGYVPGIGGSKKGQLMVRVVASAYYGPRPGQAFYATGSYAGDIELNGRGKRTASGTRPIAYQTVAVDPTIFPYGTRFRIPGWGYGIAEDTGRDIRGLRVDLFKGHGEAALVKALYFGRRPITIEVMQGGR</sequence>
<dbReference type="InterPro" id="IPR051933">
    <property type="entry name" value="Resuscitation_pf_RpfB"/>
</dbReference>
<keyword evidence="1" id="KW-0732">Signal</keyword>
<proteinExistence type="predicted"/>
<evidence type="ECO:0000259" key="3">
    <source>
        <dbReference type="Pfam" id="PF06725"/>
    </source>
</evidence>
<evidence type="ECO:0000256" key="2">
    <source>
        <dbReference type="SAM" id="MobiDB-lite"/>
    </source>
</evidence>
<dbReference type="PANTHER" id="PTHR39160">
    <property type="entry name" value="CELL WALL-BINDING PROTEIN YOCH"/>
    <property type="match status" value="1"/>
</dbReference>
<accession>A0A1G2KQB6</accession>
<organism evidence="4 5">
    <name type="scientific">Candidatus Sungbacteria bacterium RIFCSPHIGHO2_02_FULL_51_29</name>
    <dbReference type="NCBI Taxonomy" id="1802273"/>
    <lineage>
        <taxon>Bacteria</taxon>
        <taxon>Candidatus Sungiibacteriota</taxon>
    </lineage>
</organism>